<reference evidence="3" key="1">
    <citation type="submission" date="2021-04" db="EMBL/GenBank/DDBJ databases">
        <authorList>
            <person name="Yoon J."/>
        </authorList>
    </citation>
    <scope>NUCLEOTIDE SEQUENCE</scope>
    <source>
        <strain evidence="3">KMU-90</strain>
    </source>
</reference>
<keyword evidence="4" id="KW-1185">Reference proteome</keyword>
<keyword evidence="2" id="KW-1133">Transmembrane helix</keyword>
<accession>A0A8J7W8U7</accession>
<evidence type="ECO:0000313" key="4">
    <source>
        <dbReference type="Proteomes" id="UP000681356"/>
    </source>
</evidence>
<name>A0A8J7W8U7_9RHOB</name>
<feature type="transmembrane region" description="Helical" evidence="2">
    <location>
        <begin position="107"/>
        <end position="125"/>
    </location>
</feature>
<evidence type="ECO:0000256" key="1">
    <source>
        <dbReference type="SAM" id="MobiDB-lite"/>
    </source>
</evidence>
<feature type="region of interest" description="Disordered" evidence="1">
    <location>
        <begin position="155"/>
        <end position="186"/>
    </location>
</feature>
<evidence type="ECO:0000313" key="3">
    <source>
        <dbReference type="EMBL" id="MBS0123037.1"/>
    </source>
</evidence>
<gene>
    <name evidence="3" type="ORF">KB874_02730</name>
</gene>
<feature type="transmembrane region" description="Helical" evidence="2">
    <location>
        <begin position="74"/>
        <end position="95"/>
    </location>
</feature>
<protein>
    <submittedName>
        <fullName evidence="3">Holin family protein</fullName>
    </submittedName>
</protein>
<dbReference type="Pfam" id="PF11351">
    <property type="entry name" value="GTA_holin_3TM"/>
    <property type="match status" value="1"/>
</dbReference>
<dbReference type="InterPro" id="IPR021497">
    <property type="entry name" value="GTA_holin_3TM"/>
</dbReference>
<dbReference type="EMBL" id="JAGTUU010000001">
    <property type="protein sequence ID" value="MBS0123037.1"/>
    <property type="molecule type" value="Genomic_DNA"/>
</dbReference>
<dbReference type="AlphaFoldDB" id="A0A8J7W8U7"/>
<feature type="compositionally biased region" description="Basic and acidic residues" evidence="1">
    <location>
        <begin position="172"/>
        <end position="186"/>
    </location>
</feature>
<proteinExistence type="predicted"/>
<dbReference type="Proteomes" id="UP000681356">
    <property type="component" value="Unassembled WGS sequence"/>
</dbReference>
<keyword evidence="2" id="KW-0472">Membrane</keyword>
<evidence type="ECO:0000256" key="2">
    <source>
        <dbReference type="SAM" id="Phobius"/>
    </source>
</evidence>
<dbReference type="RefSeq" id="WP_212535001.1">
    <property type="nucleotide sequence ID" value="NZ_JAGTUU010000001.1"/>
</dbReference>
<organism evidence="3 4">
    <name type="scientific">Thetidibacter halocola</name>
    <dbReference type="NCBI Taxonomy" id="2827239"/>
    <lineage>
        <taxon>Bacteria</taxon>
        <taxon>Pseudomonadati</taxon>
        <taxon>Pseudomonadota</taxon>
        <taxon>Alphaproteobacteria</taxon>
        <taxon>Rhodobacterales</taxon>
        <taxon>Roseobacteraceae</taxon>
        <taxon>Thetidibacter</taxon>
    </lineage>
</organism>
<sequence length="186" mass="20649">MGMIEILLNGLFGGGRNVVRETAEVFRVNAEAEAGRELTLQHASLEQFAKEFRLERRSRFDRFMDALNRVPRPAMALGTMGLFVAAMVDPVWFAARMAGIALVPEPLWWLLAAIVSFYFGARHQAKGQDFQRDLAATIAAVPQVVQTVRDVEALRDVSPAEPTPAGEPAVETTERNPALDDWRATR</sequence>
<comment type="caution">
    <text evidence="3">The sequence shown here is derived from an EMBL/GenBank/DDBJ whole genome shotgun (WGS) entry which is preliminary data.</text>
</comment>
<keyword evidence="2" id="KW-0812">Transmembrane</keyword>